<reference evidence="2" key="1">
    <citation type="submission" date="2015-01" db="EMBL/GenBank/DDBJ databases">
        <authorList>
            <person name="Aksoy S."/>
            <person name="Warren W."/>
            <person name="Wilson R.K."/>
        </authorList>
    </citation>
    <scope>NUCLEOTIDE SEQUENCE [LARGE SCALE GENOMIC DNA]</scope>
    <source>
        <strain evidence="2">IAEA</strain>
    </source>
</reference>
<dbReference type="EMBL" id="JXJN01013279">
    <property type="status" value="NOT_ANNOTATED_CDS"/>
    <property type="molecule type" value="Genomic_DNA"/>
</dbReference>
<evidence type="ECO:0000313" key="2">
    <source>
        <dbReference type="Proteomes" id="UP000092460"/>
    </source>
</evidence>
<keyword evidence="2" id="KW-1185">Reference proteome</keyword>
<dbReference type="EnsemblMetazoa" id="GPPI028042-RA">
    <property type="protein sequence ID" value="GPPI028042-PA"/>
    <property type="gene ID" value="GPPI028042"/>
</dbReference>
<dbReference type="VEuPathDB" id="VectorBase:GPPI028042"/>
<dbReference type="Proteomes" id="UP000092460">
    <property type="component" value="Unassembled WGS sequence"/>
</dbReference>
<accession>A0A1B0BF41</accession>
<evidence type="ECO:0000313" key="1">
    <source>
        <dbReference type="EnsemblMetazoa" id="GPPI028042-PA"/>
    </source>
</evidence>
<proteinExistence type="predicted"/>
<name>A0A1B0BF41_9MUSC</name>
<reference evidence="1" key="2">
    <citation type="submission" date="2020-05" db="UniProtKB">
        <authorList>
            <consortium name="EnsemblMetazoa"/>
        </authorList>
    </citation>
    <scope>IDENTIFICATION</scope>
    <source>
        <strain evidence="1">IAEA</strain>
    </source>
</reference>
<protein>
    <submittedName>
        <fullName evidence="1">Uncharacterized protein</fullName>
    </submittedName>
</protein>
<sequence>MNNKTQKGILQYRKRYCNNQQKLVKLPLSTREHTTQFMKLSSKDINLSQGLGHTQKGSNVVYKTRNLCDSASSNNSNNDSITSYANVAKHWPKSSLKNVIQPSYDDEKKNSNNKYEFTEQRYNYECLARPKVNNSHSATSSSTYTSCLQTCTDDVKEAYGDLIDAKFYSLQEFRLKNIHDCFGEQRQLEILYQQPRQQRHDVRKQQYRNLSSISDDDNYCISKPYESNVIAKQKKNYENFNISIPYQLKQRQLREEIIKEFKNNKFRLTKSKQFWKKKNVIAEGLFFTPDEALLLIQTAVNGAVQSENPTEIMMLKSCKHSTLHWTDRFLQRLVASMHCGLNYLIVKGSRKVIH</sequence>
<organism evidence="1 2">
    <name type="scientific">Glossina palpalis gambiensis</name>
    <dbReference type="NCBI Taxonomy" id="67801"/>
    <lineage>
        <taxon>Eukaryota</taxon>
        <taxon>Metazoa</taxon>
        <taxon>Ecdysozoa</taxon>
        <taxon>Arthropoda</taxon>
        <taxon>Hexapoda</taxon>
        <taxon>Insecta</taxon>
        <taxon>Pterygota</taxon>
        <taxon>Neoptera</taxon>
        <taxon>Endopterygota</taxon>
        <taxon>Diptera</taxon>
        <taxon>Brachycera</taxon>
        <taxon>Muscomorpha</taxon>
        <taxon>Hippoboscoidea</taxon>
        <taxon>Glossinidae</taxon>
        <taxon>Glossina</taxon>
    </lineage>
</organism>
<dbReference type="AlphaFoldDB" id="A0A1B0BF41"/>